<protein>
    <submittedName>
        <fullName evidence="1">Uncharacterized protein</fullName>
    </submittedName>
</protein>
<comment type="caution">
    <text evidence="1">The sequence shown here is derived from an EMBL/GenBank/DDBJ whole genome shotgun (WGS) entry which is preliminary data.</text>
</comment>
<organism evidence="1 2">
    <name type="scientific">Kordiimonas sediminis</name>
    <dbReference type="NCBI Taxonomy" id="1735581"/>
    <lineage>
        <taxon>Bacteria</taxon>
        <taxon>Pseudomonadati</taxon>
        <taxon>Pseudomonadota</taxon>
        <taxon>Alphaproteobacteria</taxon>
        <taxon>Kordiimonadales</taxon>
        <taxon>Kordiimonadaceae</taxon>
        <taxon>Kordiimonas</taxon>
    </lineage>
</organism>
<sequence>MLKTGLMLAVAVATTACTKDQSTFQRNDFCTPIEEIAQTLDAGETIELKYGRHGRWLVDSVKWCVTSETDPRPQRFCQWVMGNTSTEFFENNILNTISCLSGAKFKGPATGVKAWEGKMTFHRTQIPSYDVDIILEYKMAIGGFDGWADDFLKIGITKEQ</sequence>
<accession>A0A919E460</accession>
<proteinExistence type="predicted"/>
<keyword evidence="2" id="KW-1185">Reference proteome</keyword>
<evidence type="ECO:0000313" key="2">
    <source>
        <dbReference type="Proteomes" id="UP000630923"/>
    </source>
</evidence>
<dbReference type="PROSITE" id="PS51257">
    <property type="entry name" value="PROKAR_LIPOPROTEIN"/>
    <property type="match status" value="1"/>
</dbReference>
<dbReference type="RefSeq" id="WP_191250536.1">
    <property type="nucleotide sequence ID" value="NZ_BNCI01000001.1"/>
</dbReference>
<dbReference type="Proteomes" id="UP000630923">
    <property type="component" value="Unassembled WGS sequence"/>
</dbReference>
<dbReference type="EMBL" id="BNCI01000001">
    <property type="protein sequence ID" value="GHF17939.1"/>
    <property type="molecule type" value="Genomic_DNA"/>
</dbReference>
<gene>
    <name evidence="1" type="ORF">GCM10017044_10540</name>
</gene>
<reference evidence="1" key="1">
    <citation type="journal article" date="2014" name="Int. J. Syst. Evol. Microbiol.">
        <title>Complete genome sequence of Corynebacterium casei LMG S-19264T (=DSM 44701T), isolated from a smear-ripened cheese.</title>
        <authorList>
            <consortium name="US DOE Joint Genome Institute (JGI-PGF)"/>
            <person name="Walter F."/>
            <person name="Albersmeier A."/>
            <person name="Kalinowski J."/>
            <person name="Ruckert C."/>
        </authorList>
    </citation>
    <scope>NUCLEOTIDE SEQUENCE</scope>
    <source>
        <strain evidence="1">KCTC 42590</strain>
    </source>
</reference>
<reference evidence="1" key="2">
    <citation type="submission" date="2020-09" db="EMBL/GenBank/DDBJ databases">
        <authorList>
            <person name="Sun Q."/>
            <person name="Kim S."/>
        </authorList>
    </citation>
    <scope>NUCLEOTIDE SEQUENCE</scope>
    <source>
        <strain evidence="1">KCTC 42590</strain>
    </source>
</reference>
<dbReference type="AlphaFoldDB" id="A0A919E460"/>
<evidence type="ECO:0000313" key="1">
    <source>
        <dbReference type="EMBL" id="GHF17939.1"/>
    </source>
</evidence>
<name>A0A919E460_9PROT</name>